<sequence>MAFAAGIQEMLIQSHTGVVHIFPAIPEEWQDASFEDLRAQGAFLVSAERKDGYVASVEVYSEKGWQLRLKNPFGERSFEVSGEYVMDGEVIVVDMVEGEKVQINERKARN</sequence>
<evidence type="ECO:0000313" key="3">
    <source>
        <dbReference type="Proteomes" id="UP000753961"/>
    </source>
</evidence>
<name>A0A953HT88_9BACT</name>
<dbReference type="PANTHER" id="PTHR31084">
    <property type="entry name" value="ALPHA-L-FUCOSIDASE 2"/>
    <property type="match status" value="1"/>
</dbReference>
<organism evidence="2 3">
    <name type="scientific">Membranihabitans marinus</name>
    <dbReference type="NCBI Taxonomy" id="1227546"/>
    <lineage>
        <taxon>Bacteria</taxon>
        <taxon>Pseudomonadati</taxon>
        <taxon>Bacteroidota</taxon>
        <taxon>Saprospiria</taxon>
        <taxon>Saprospirales</taxon>
        <taxon>Saprospiraceae</taxon>
        <taxon>Membranihabitans</taxon>
    </lineage>
</organism>
<proteinExistence type="predicted"/>
<dbReference type="Pfam" id="PF21307">
    <property type="entry name" value="Glyco_hydro_95_C"/>
    <property type="match status" value="1"/>
</dbReference>
<dbReference type="EMBL" id="JAHVHU010000006">
    <property type="protein sequence ID" value="MBY5957801.1"/>
    <property type="molecule type" value="Genomic_DNA"/>
</dbReference>
<gene>
    <name evidence="2" type="ORF">KUV50_06650</name>
</gene>
<protein>
    <recommendedName>
        <fullName evidence="1">Alpha fucosidase A-like C-terminal domain-containing protein</fullName>
    </recommendedName>
</protein>
<dbReference type="Proteomes" id="UP000753961">
    <property type="component" value="Unassembled WGS sequence"/>
</dbReference>
<evidence type="ECO:0000259" key="1">
    <source>
        <dbReference type="Pfam" id="PF21307"/>
    </source>
</evidence>
<dbReference type="PANTHER" id="PTHR31084:SF0">
    <property type="entry name" value="ALPHA-L-FUCOSIDASE 2"/>
    <property type="match status" value="1"/>
</dbReference>
<keyword evidence="3" id="KW-1185">Reference proteome</keyword>
<dbReference type="InterPro" id="IPR013780">
    <property type="entry name" value="Glyco_hydro_b"/>
</dbReference>
<feature type="domain" description="Alpha fucosidase A-like C-terminal" evidence="1">
    <location>
        <begin position="13"/>
        <end position="75"/>
    </location>
</feature>
<dbReference type="InterPro" id="IPR049053">
    <property type="entry name" value="AFCA-like_C"/>
</dbReference>
<dbReference type="GO" id="GO:0004560">
    <property type="term" value="F:alpha-L-fucosidase activity"/>
    <property type="evidence" value="ECO:0007669"/>
    <property type="project" value="TreeGrafter"/>
</dbReference>
<reference evidence="2" key="1">
    <citation type="submission" date="2021-06" db="EMBL/GenBank/DDBJ databases">
        <title>44 bacteria genomes isolated from Dapeng, Shenzhen.</title>
        <authorList>
            <person name="Zheng W."/>
            <person name="Yu S."/>
            <person name="Huang Y."/>
        </authorList>
    </citation>
    <scope>NUCLEOTIDE SEQUENCE</scope>
    <source>
        <strain evidence="2">DP5N28-2</strain>
    </source>
</reference>
<dbReference type="InterPro" id="IPR008928">
    <property type="entry name" value="6-hairpin_glycosidase_sf"/>
</dbReference>
<accession>A0A953HT88</accession>
<dbReference type="SUPFAM" id="SSF48208">
    <property type="entry name" value="Six-hairpin glycosidases"/>
    <property type="match status" value="1"/>
</dbReference>
<comment type="caution">
    <text evidence="2">The sequence shown here is derived from an EMBL/GenBank/DDBJ whole genome shotgun (WGS) entry which is preliminary data.</text>
</comment>
<dbReference type="GO" id="GO:0005975">
    <property type="term" value="P:carbohydrate metabolic process"/>
    <property type="evidence" value="ECO:0007669"/>
    <property type="project" value="InterPro"/>
</dbReference>
<evidence type="ECO:0000313" key="2">
    <source>
        <dbReference type="EMBL" id="MBY5957801.1"/>
    </source>
</evidence>
<dbReference type="Gene3D" id="2.60.40.1180">
    <property type="entry name" value="Golgi alpha-mannosidase II"/>
    <property type="match status" value="1"/>
</dbReference>
<dbReference type="AlphaFoldDB" id="A0A953HT88"/>